<proteinExistence type="inferred from homology"/>
<feature type="domain" description="MobA/MobL protein" evidence="4">
    <location>
        <begin position="17"/>
        <end position="203"/>
    </location>
</feature>
<organism evidence="5 6">
    <name type="scientific">Rubellimicrobium aerolatum</name>
    <dbReference type="NCBI Taxonomy" id="490979"/>
    <lineage>
        <taxon>Bacteria</taxon>
        <taxon>Pseudomonadati</taxon>
        <taxon>Pseudomonadota</taxon>
        <taxon>Alphaproteobacteria</taxon>
        <taxon>Rhodobacterales</taxon>
        <taxon>Roseobacteraceae</taxon>
        <taxon>Rubellimicrobium</taxon>
    </lineage>
</organism>
<dbReference type="Pfam" id="PF03389">
    <property type="entry name" value="MobA_MobL"/>
    <property type="match status" value="1"/>
</dbReference>
<keyword evidence="6" id="KW-1185">Reference proteome</keyword>
<feature type="compositionally biased region" description="Basic and acidic residues" evidence="3">
    <location>
        <begin position="204"/>
        <end position="215"/>
    </location>
</feature>
<evidence type="ECO:0000313" key="6">
    <source>
        <dbReference type="Proteomes" id="UP001596056"/>
    </source>
</evidence>
<feature type="region of interest" description="Disordered" evidence="3">
    <location>
        <begin position="341"/>
        <end position="360"/>
    </location>
</feature>
<dbReference type="NCBIfam" id="NF041496">
    <property type="entry name" value="MobQ"/>
    <property type="match status" value="1"/>
</dbReference>
<feature type="region of interest" description="Disordered" evidence="3">
    <location>
        <begin position="186"/>
        <end position="215"/>
    </location>
</feature>
<comment type="caution">
    <text evidence="5">The sequence shown here is derived from an EMBL/GenBank/DDBJ whole genome shotgun (WGS) entry which is preliminary data.</text>
</comment>
<dbReference type="Gene3D" id="3.30.930.30">
    <property type="match status" value="1"/>
</dbReference>
<feature type="compositionally biased region" description="Basic and acidic residues" evidence="3">
    <location>
        <begin position="186"/>
        <end position="197"/>
    </location>
</feature>
<dbReference type="RefSeq" id="WP_209843300.1">
    <property type="nucleotide sequence ID" value="NZ_JAGGJP010000028.1"/>
</dbReference>
<evidence type="ECO:0000313" key="5">
    <source>
        <dbReference type="EMBL" id="MFC5568248.1"/>
    </source>
</evidence>
<evidence type="ECO:0000256" key="2">
    <source>
        <dbReference type="ARBA" id="ARBA00022971"/>
    </source>
</evidence>
<evidence type="ECO:0000256" key="1">
    <source>
        <dbReference type="ARBA" id="ARBA00010873"/>
    </source>
</evidence>
<protein>
    <submittedName>
        <fullName evidence="5">MobQ family relaxase</fullName>
    </submittedName>
</protein>
<evidence type="ECO:0000259" key="4">
    <source>
        <dbReference type="Pfam" id="PF03389"/>
    </source>
</evidence>
<reference evidence="6" key="1">
    <citation type="journal article" date="2019" name="Int. J. Syst. Evol. Microbiol.">
        <title>The Global Catalogue of Microorganisms (GCM) 10K type strain sequencing project: providing services to taxonomists for standard genome sequencing and annotation.</title>
        <authorList>
            <consortium name="The Broad Institute Genomics Platform"/>
            <consortium name="The Broad Institute Genome Sequencing Center for Infectious Disease"/>
            <person name="Wu L."/>
            <person name="Ma J."/>
        </authorList>
    </citation>
    <scope>NUCLEOTIDE SEQUENCE [LARGE SCALE GENOMIC DNA]</scope>
    <source>
        <strain evidence="6">KACC 11588</strain>
    </source>
</reference>
<feature type="compositionally biased region" description="Basic and acidic residues" evidence="3">
    <location>
        <begin position="341"/>
        <end position="350"/>
    </location>
</feature>
<dbReference type="Proteomes" id="UP001596056">
    <property type="component" value="Unassembled WGS sequence"/>
</dbReference>
<dbReference type="EMBL" id="JBHSNA010000032">
    <property type="protein sequence ID" value="MFC5568248.1"/>
    <property type="molecule type" value="Genomic_DNA"/>
</dbReference>
<evidence type="ECO:0000256" key="3">
    <source>
        <dbReference type="SAM" id="MobiDB-lite"/>
    </source>
</evidence>
<accession>A0ABW0SGX5</accession>
<feature type="compositionally biased region" description="Basic and acidic residues" evidence="3">
    <location>
        <begin position="367"/>
        <end position="384"/>
    </location>
</feature>
<sequence>MASYHLDVKSVQRSAGRSATAAIAYRTAERIECQREGRVHDYRAKAGVEASFIVAPEDAPVWAQDRQALWNAAEARETRVNSVTAREWELALPHELDGAGRRELAHAFARELVARYRVAADVAIHAPHREGDQRNWHAHVLTTTRELTAEGLTDKTRQLDAKQTRGAEVTHMRERWAEMQNRALERAGHEERVDHRSLQAQRKAALERGDERTADNLDRAPEVKLGPVVSSIERREERAAEREGREYVPLTERGAQVHEARAARSLLAELGRVRDALREQVRERAQAARETYSHAREEGADRVSAGLAALRAAAQRQGIGQEQGRGREVERESIEDRLARLRERGPERAHGAGAGSIEEGLARLRERGTGQGEERTAEATREAARQLGPGHGLEDTRERLQRILEQESQRAHEGIRERLNEALGRAKPVERERPGHGEAHEREKEALRHGQRARGQGHGWGL</sequence>
<dbReference type="InterPro" id="IPR005053">
    <property type="entry name" value="MobA_MobL"/>
</dbReference>
<gene>
    <name evidence="5" type="primary">mobQ</name>
    <name evidence="5" type="ORF">ACFPOC_17735</name>
</gene>
<keyword evidence="2" id="KW-0184">Conjugation</keyword>
<name>A0ABW0SGX5_9RHOB</name>
<comment type="similarity">
    <text evidence="1">Belongs to the MobA/MobL family.</text>
</comment>
<feature type="compositionally biased region" description="Basic and acidic residues" evidence="3">
    <location>
        <begin position="392"/>
        <end position="420"/>
    </location>
</feature>
<feature type="region of interest" description="Disordered" evidence="3">
    <location>
        <begin position="367"/>
        <end position="462"/>
    </location>
</feature>
<feature type="compositionally biased region" description="Basic and acidic residues" evidence="3">
    <location>
        <begin position="427"/>
        <end position="448"/>
    </location>
</feature>